<dbReference type="WBParaSite" id="PSAMB.scaffold3721size17122.g22328.t1">
    <property type="protein sequence ID" value="PSAMB.scaffold3721size17122.g22328.t1"/>
    <property type="gene ID" value="PSAMB.scaffold3721size17122.g22328"/>
</dbReference>
<protein>
    <submittedName>
        <fullName evidence="2">Uncharacterized protein</fullName>
    </submittedName>
</protein>
<dbReference type="Proteomes" id="UP000887566">
    <property type="component" value="Unplaced"/>
</dbReference>
<dbReference type="AlphaFoldDB" id="A0A914WEX5"/>
<evidence type="ECO:0000313" key="1">
    <source>
        <dbReference type="Proteomes" id="UP000887566"/>
    </source>
</evidence>
<keyword evidence="1" id="KW-1185">Reference proteome</keyword>
<name>A0A914WEX5_9BILA</name>
<sequence length="104" mass="10754">MATTIDAEGRCAFDKHDAEGALVCVLVCALVGPHLAPCAPLLVSGQVDRLPIVVECAVCAAGRQQGDFAYLYERAGPASLGFGRASPQAVSVRSRLSRSPGRSA</sequence>
<organism evidence="1 2">
    <name type="scientific">Plectus sambesii</name>
    <dbReference type="NCBI Taxonomy" id="2011161"/>
    <lineage>
        <taxon>Eukaryota</taxon>
        <taxon>Metazoa</taxon>
        <taxon>Ecdysozoa</taxon>
        <taxon>Nematoda</taxon>
        <taxon>Chromadorea</taxon>
        <taxon>Plectida</taxon>
        <taxon>Plectina</taxon>
        <taxon>Plectoidea</taxon>
        <taxon>Plectidae</taxon>
        <taxon>Plectus</taxon>
    </lineage>
</organism>
<proteinExistence type="predicted"/>
<reference evidence="2" key="1">
    <citation type="submission" date="2022-11" db="UniProtKB">
        <authorList>
            <consortium name="WormBaseParasite"/>
        </authorList>
    </citation>
    <scope>IDENTIFICATION</scope>
</reference>
<accession>A0A914WEX5</accession>
<evidence type="ECO:0000313" key="2">
    <source>
        <dbReference type="WBParaSite" id="PSAMB.scaffold3721size17122.g22328.t1"/>
    </source>
</evidence>